<protein>
    <submittedName>
        <fullName evidence="2">Lipase</fullName>
    </submittedName>
</protein>
<sequence length="346" mass="39014">MKMIYVIIFLTTFYSYLVIGAPFSTIYGPLTDDFTSWLNSNGYETFQFNRPDLGSHASYGGKRDPSDVIQNKPVIFIHGNSDGALAIPGNYSSGWSYSIQYFLEKGYRTSEMYATTWGDRNPENAKYRVHNCEYLLYVRNFMNAVLEYTNADKINVISHSMGVTMARKAVKGGIHYDRDGSSCDLGDPLTKRIDTFLGISGANYGMCSCQGNASNIDPTCNSENGFWPGDACGANKLTCWDQPQPTECNTPIYSKFLTNLNENSAEEAALIFSMWSMADDILANSCLVYDYPTPHIPNSHCVKIYFDLTHMQTKENTVKDQYRIITDASFRSLEYCSRSLNIKKRL</sequence>
<reference evidence="2" key="1">
    <citation type="submission" date="2022-11" db="UniProtKB">
        <authorList>
            <consortium name="WormBaseParasite"/>
        </authorList>
    </citation>
    <scope>IDENTIFICATION</scope>
</reference>
<name>A0AC34FHF4_9BILA</name>
<dbReference type="WBParaSite" id="ES5_v2.g16549.t1">
    <property type="protein sequence ID" value="ES5_v2.g16549.t1"/>
    <property type="gene ID" value="ES5_v2.g16549"/>
</dbReference>
<evidence type="ECO:0000313" key="2">
    <source>
        <dbReference type="WBParaSite" id="ES5_v2.g16549.t1"/>
    </source>
</evidence>
<evidence type="ECO:0000313" key="1">
    <source>
        <dbReference type="Proteomes" id="UP000887579"/>
    </source>
</evidence>
<dbReference type="Proteomes" id="UP000887579">
    <property type="component" value="Unplaced"/>
</dbReference>
<proteinExistence type="predicted"/>
<organism evidence="1 2">
    <name type="scientific">Panagrolaimus sp. ES5</name>
    <dbReference type="NCBI Taxonomy" id="591445"/>
    <lineage>
        <taxon>Eukaryota</taxon>
        <taxon>Metazoa</taxon>
        <taxon>Ecdysozoa</taxon>
        <taxon>Nematoda</taxon>
        <taxon>Chromadorea</taxon>
        <taxon>Rhabditida</taxon>
        <taxon>Tylenchina</taxon>
        <taxon>Panagrolaimomorpha</taxon>
        <taxon>Panagrolaimoidea</taxon>
        <taxon>Panagrolaimidae</taxon>
        <taxon>Panagrolaimus</taxon>
    </lineage>
</organism>
<accession>A0AC34FHF4</accession>